<keyword evidence="2" id="KW-1185">Reference proteome</keyword>
<protein>
    <submittedName>
        <fullName evidence="1">Uncharacterized protein</fullName>
    </submittedName>
</protein>
<dbReference type="EMBL" id="FNND01000002">
    <property type="protein sequence ID" value="SDW47282.1"/>
    <property type="molecule type" value="Genomic_DNA"/>
</dbReference>
<evidence type="ECO:0000313" key="1">
    <source>
        <dbReference type="EMBL" id="SDW47282.1"/>
    </source>
</evidence>
<proteinExistence type="predicted"/>
<dbReference type="Proteomes" id="UP000182771">
    <property type="component" value="Unassembled WGS sequence"/>
</dbReference>
<organism evidence="1 2">
    <name type="scientific">Capnocytophaga granulosa</name>
    <dbReference type="NCBI Taxonomy" id="45242"/>
    <lineage>
        <taxon>Bacteria</taxon>
        <taxon>Pseudomonadati</taxon>
        <taxon>Bacteroidota</taxon>
        <taxon>Flavobacteriia</taxon>
        <taxon>Flavobacteriales</taxon>
        <taxon>Flavobacteriaceae</taxon>
        <taxon>Capnocytophaga</taxon>
    </lineage>
</organism>
<name>A0A1H2TTR4_9FLAO</name>
<sequence length="117" mass="13251">MKYPHYLFVMTTTASQRRADGTWTETTMVPVLLCRCREEVNSKGQEVPLANSLYHHVQKGNASFHRFASVIYFPQGVARLPVGAQILVSDDPEGKEVRLMGSVQKCDIGQFHSRLWV</sequence>
<dbReference type="GeneID" id="85016407"/>
<comment type="caution">
    <text evidence="1">The sequence shown here is derived from an EMBL/GenBank/DDBJ whole genome shotgun (WGS) entry which is preliminary data.</text>
</comment>
<gene>
    <name evidence="1" type="ORF">SAMN05444420_102316</name>
</gene>
<accession>A0A1H2TTR4</accession>
<dbReference type="AlphaFoldDB" id="A0A1H2TTR4"/>
<dbReference type="RefSeq" id="WP_009640585.1">
    <property type="nucleotide sequence ID" value="NZ_CAJPRD010000006.1"/>
</dbReference>
<reference evidence="1 2" key="1">
    <citation type="submission" date="2016-10" db="EMBL/GenBank/DDBJ databases">
        <authorList>
            <person name="Varghese N."/>
            <person name="Submissions S."/>
        </authorList>
    </citation>
    <scope>NUCLEOTIDE SEQUENCE [LARGE SCALE GENOMIC DNA]</scope>
    <source>
        <strain evidence="1 2">DSM 11449</strain>
    </source>
</reference>
<evidence type="ECO:0000313" key="2">
    <source>
        <dbReference type="Proteomes" id="UP000182771"/>
    </source>
</evidence>
<dbReference type="OrthoDB" id="1093417at2"/>